<keyword evidence="4" id="KW-1185">Reference proteome</keyword>
<dbReference type="GO" id="GO:0008641">
    <property type="term" value="F:ubiquitin-like modifier activating enzyme activity"/>
    <property type="evidence" value="ECO:0007669"/>
    <property type="project" value="InterPro"/>
</dbReference>
<dbReference type="PANTHER" id="PTHR10953">
    <property type="entry name" value="UBIQUITIN-ACTIVATING ENZYME E1"/>
    <property type="match status" value="1"/>
</dbReference>
<dbReference type="CDD" id="cd00757">
    <property type="entry name" value="ThiF_MoeB_HesA_family"/>
    <property type="match status" value="1"/>
</dbReference>
<comment type="caution">
    <text evidence="3">The sequence shown here is derived from an EMBL/GenBank/DDBJ whole genome shotgun (WGS) entry which is preliminary data.</text>
</comment>
<dbReference type="RefSeq" id="WP_133443003.1">
    <property type="nucleotide sequence ID" value="NZ_SCWB01000002.1"/>
</dbReference>
<dbReference type="GO" id="GO:0004792">
    <property type="term" value="F:thiosulfate-cyanide sulfurtransferase activity"/>
    <property type="evidence" value="ECO:0007669"/>
    <property type="project" value="TreeGrafter"/>
</dbReference>
<feature type="domain" description="THIF-type NAD/FAD binding fold" evidence="2">
    <location>
        <begin position="4"/>
        <end position="237"/>
    </location>
</feature>
<gene>
    <name evidence="3" type="ORF">ERX29_01940</name>
</gene>
<dbReference type="PANTHER" id="PTHR10953:SF102">
    <property type="entry name" value="ADENYLYLTRANSFERASE AND SULFURTRANSFERASE MOCS3"/>
    <property type="match status" value="1"/>
</dbReference>
<comment type="similarity">
    <text evidence="1">Belongs to the HesA/MoeB/ThiF family.</text>
</comment>
<dbReference type="SUPFAM" id="SSF69572">
    <property type="entry name" value="Activating enzymes of the ubiquitin-like proteins"/>
    <property type="match status" value="1"/>
</dbReference>
<dbReference type="Gene3D" id="3.40.50.720">
    <property type="entry name" value="NAD(P)-binding Rossmann-like Domain"/>
    <property type="match status" value="1"/>
</dbReference>
<dbReference type="GO" id="GO:0005829">
    <property type="term" value="C:cytosol"/>
    <property type="evidence" value="ECO:0007669"/>
    <property type="project" value="TreeGrafter"/>
</dbReference>
<accession>A0A4R6BXN3</accession>
<dbReference type="InterPro" id="IPR000594">
    <property type="entry name" value="ThiF_NAD_FAD-bd"/>
</dbReference>
<dbReference type="InterPro" id="IPR045886">
    <property type="entry name" value="ThiF/MoeB/HesA"/>
</dbReference>
<dbReference type="FunFam" id="3.40.50.720:FF:000080">
    <property type="entry name" value="Thiazole biosynthesis adenylyltransferase ThiF"/>
    <property type="match status" value="1"/>
</dbReference>
<evidence type="ECO:0000256" key="1">
    <source>
        <dbReference type="ARBA" id="ARBA00009919"/>
    </source>
</evidence>
<name>A0A4R6BXN3_9STAP</name>
<organism evidence="3 4">
    <name type="scientific">Macrococcus lamae</name>
    <dbReference type="NCBI Taxonomy" id="198484"/>
    <lineage>
        <taxon>Bacteria</taxon>
        <taxon>Bacillati</taxon>
        <taxon>Bacillota</taxon>
        <taxon>Bacilli</taxon>
        <taxon>Bacillales</taxon>
        <taxon>Staphylococcaceae</taxon>
        <taxon>Macrococcus</taxon>
    </lineage>
</organism>
<proteinExistence type="inferred from homology"/>
<dbReference type="GO" id="GO:0008146">
    <property type="term" value="F:sulfotransferase activity"/>
    <property type="evidence" value="ECO:0007669"/>
    <property type="project" value="TreeGrafter"/>
</dbReference>
<dbReference type="EMBL" id="SCWB01000002">
    <property type="protein sequence ID" value="TDM12788.1"/>
    <property type="molecule type" value="Genomic_DNA"/>
</dbReference>
<protein>
    <submittedName>
        <fullName evidence="3">Molybdopterin biosynthesis protein MoeB</fullName>
    </submittedName>
</protein>
<evidence type="ECO:0000313" key="4">
    <source>
        <dbReference type="Proteomes" id="UP000294802"/>
    </source>
</evidence>
<dbReference type="OrthoDB" id="9804286at2"/>
<dbReference type="Pfam" id="PF00899">
    <property type="entry name" value="ThiF"/>
    <property type="match status" value="1"/>
</dbReference>
<dbReference type="GO" id="GO:0016779">
    <property type="term" value="F:nucleotidyltransferase activity"/>
    <property type="evidence" value="ECO:0007669"/>
    <property type="project" value="TreeGrafter"/>
</dbReference>
<sequence length="330" mass="37654">MNRYDRQEKFNKIGQMGQSLIESKKVGIVGMGALGTHTASTLVRAGVRQLVIIDRDYVELSNLQRQTLFTEEDALLSLPKVVAAKRQLEQIRSDVTIETYIDHCDSAVLHDYFMTCDVLIDGTDNFDTRQVINDFSYKTGIPWIYGACVEATYAACAFIPGTTPCFNCALGSLPVMNRTCDTVGIIEPAVSMAASFQSMYALKLLTEELFESKLIFGEVWNYEQTALKFSRTKKSDCPTCSLPIFPYLSDHQHETMLCGRDTVQFRKVTEKQLELEQFLNNRHIEFQKTSYFIRFSFNSKRFMWFPGGRLLIHDVKSINEAKVVYHQLFG</sequence>
<evidence type="ECO:0000313" key="3">
    <source>
        <dbReference type="EMBL" id="TDM12788.1"/>
    </source>
</evidence>
<reference evidence="3 4" key="1">
    <citation type="submission" date="2019-01" db="EMBL/GenBank/DDBJ databases">
        <title>Draft genome sequences of the type strains of six Macrococcus species.</title>
        <authorList>
            <person name="Mazhar S."/>
            <person name="Altermann E."/>
            <person name="Hill C."/>
            <person name="Mcauliffe O."/>
        </authorList>
    </citation>
    <scope>NUCLEOTIDE SEQUENCE [LARGE SCALE GENOMIC DNA]</scope>
    <source>
        <strain evidence="3 4">CCM4815</strain>
    </source>
</reference>
<evidence type="ECO:0000259" key="2">
    <source>
        <dbReference type="Pfam" id="PF00899"/>
    </source>
</evidence>
<dbReference type="InterPro" id="IPR035985">
    <property type="entry name" value="Ubiquitin-activating_enz"/>
</dbReference>
<dbReference type="AlphaFoldDB" id="A0A4R6BXN3"/>
<dbReference type="Proteomes" id="UP000294802">
    <property type="component" value="Unassembled WGS sequence"/>
</dbReference>